<name>A0AB37H022_BACLI</name>
<keyword evidence="1" id="KW-0472">Membrane</keyword>
<evidence type="ECO:0000256" key="1">
    <source>
        <dbReference type="SAM" id="Phobius"/>
    </source>
</evidence>
<evidence type="ECO:0000313" key="2">
    <source>
        <dbReference type="EMBL" id="QPR74892.1"/>
    </source>
</evidence>
<organism evidence="2 3">
    <name type="scientific">Bacillus licheniformis</name>
    <dbReference type="NCBI Taxonomy" id="1402"/>
    <lineage>
        <taxon>Bacteria</taxon>
        <taxon>Bacillati</taxon>
        <taxon>Bacillota</taxon>
        <taxon>Bacilli</taxon>
        <taxon>Bacillales</taxon>
        <taxon>Bacillaceae</taxon>
        <taxon>Bacillus</taxon>
    </lineage>
</organism>
<keyword evidence="1" id="KW-1133">Transmembrane helix</keyword>
<dbReference type="RefSeq" id="WP_153915838.1">
    <property type="nucleotide sequence ID" value="NZ_BOQW01000002.1"/>
</dbReference>
<dbReference type="AlphaFoldDB" id="A0AB37H022"/>
<evidence type="ECO:0000313" key="3">
    <source>
        <dbReference type="Proteomes" id="UP000595038"/>
    </source>
</evidence>
<feature type="transmembrane region" description="Helical" evidence="1">
    <location>
        <begin position="31"/>
        <end position="50"/>
    </location>
</feature>
<keyword evidence="1" id="KW-0812">Transmembrane</keyword>
<accession>A0AB37H022</accession>
<protein>
    <submittedName>
        <fullName evidence="2">Uncharacterized protein</fullName>
    </submittedName>
</protein>
<proteinExistence type="predicted"/>
<reference evidence="2 3" key="1">
    <citation type="submission" date="2020-12" db="EMBL/GenBank/DDBJ databases">
        <title>FDA dAtabase for Regulatory Grade micrObial Sequences (FDA-ARGOS): Supporting development and validation of Infectious Disease Dx tests.</title>
        <authorList>
            <person name="Nelson B."/>
            <person name="Plummer A."/>
            <person name="Tallon L."/>
            <person name="Sadzewicz L."/>
            <person name="Zhao X."/>
            <person name="Boylan J."/>
            <person name="Ott S."/>
            <person name="Bowen H."/>
            <person name="Vavikolanu K."/>
            <person name="Mehta A."/>
            <person name="Aluvathingal J."/>
            <person name="Nadendla S."/>
            <person name="Myers T."/>
            <person name="Yan Y."/>
            <person name="Sichtig H."/>
        </authorList>
    </citation>
    <scope>NUCLEOTIDE SEQUENCE [LARGE SCALE GENOMIC DNA]</scope>
    <source>
        <strain evidence="2 3">FDAARGOS_923</strain>
    </source>
</reference>
<sequence length="52" mass="6039">MKQKSPPLIWLIYTFISTLFSYFLFDWKITIGFFVAGVLMGGLCLAENFLKE</sequence>
<dbReference type="EMBL" id="CP065647">
    <property type="protein sequence ID" value="QPR74892.1"/>
    <property type="molecule type" value="Genomic_DNA"/>
</dbReference>
<dbReference type="Proteomes" id="UP000595038">
    <property type="component" value="Chromosome"/>
</dbReference>
<gene>
    <name evidence="2" type="ORF">I6G80_11885</name>
</gene>
<feature type="transmembrane region" description="Helical" evidence="1">
    <location>
        <begin position="7"/>
        <end position="25"/>
    </location>
</feature>